<keyword evidence="3" id="KW-0479">Metal-binding</keyword>
<dbReference type="GO" id="GO:0005525">
    <property type="term" value="F:GTP binding"/>
    <property type="evidence" value="ECO:0007669"/>
    <property type="project" value="UniProtKB-KW"/>
</dbReference>
<keyword evidence="5" id="KW-0378">Hydrolase</keyword>
<keyword evidence="10" id="KW-1185">Reference proteome</keyword>
<dbReference type="EMBL" id="QXHD01000004">
    <property type="protein sequence ID" value="NEZ56057.1"/>
    <property type="molecule type" value="Genomic_DNA"/>
</dbReference>
<organism evidence="9 10">
    <name type="scientific">Adonisia turfae CCMR0081</name>
    <dbReference type="NCBI Taxonomy" id="2292702"/>
    <lineage>
        <taxon>Bacteria</taxon>
        <taxon>Bacillati</taxon>
        <taxon>Cyanobacteriota</taxon>
        <taxon>Adonisia</taxon>
        <taxon>Adonisia turfae</taxon>
    </lineage>
</organism>
<protein>
    <submittedName>
        <fullName evidence="9">Hydrogenase accessory protein HypB</fullName>
    </submittedName>
</protein>
<dbReference type="InterPro" id="IPR004392">
    <property type="entry name" value="Hyd_mat_HypB"/>
</dbReference>
<dbReference type="PANTHER" id="PTHR30134:SF2">
    <property type="entry name" value="HYDROGENASE MATURATION FACTOR HYPB"/>
    <property type="match status" value="1"/>
</dbReference>
<keyword evidence="2" id="KW-0533">Nickel</keyword>
<dbReference type="GO" id="GO:0008270">
    <property type="term" value="F:zinc ion binding"/>
    <property type="evidence" value="ECO:0007669"/>
    <property type="project" value="TreeGrafter"/>
</dbReference>
<dbReference type="RefSeq" id="WP_163697971.1">
    <property type="nucleotide sequence ID" value="NZ_QXHD01000004.1"/>
</dbReference>
<comment type="similarity">
    <text evidence="1">Belongs to the SIMIBI class G3E GTPase family. HypB/HupM subfamily.</text>
</comment>
<evidence type="ECO:0000313" key="10">
    <source>
        <dbReference type="Proteomes" id="UP000481033"/>
    </source>
</evidence>
<evidence type="ECO:0000313" key="9">
    <source>
        <dbReference type="EMBL" id="NEZ56057.1"/>
    </source>
</evidence>
<dbReference type="Proteomes" id="UP000481033">
    <property type="component" value="Unassembled WGS sequence"/>
</dbReference>
<evidence type="ECO:0000256" key="5">
    <source>
        <dbReference type="ARBA" id="ARBA00022801"/>
    </source>
</evidence>
<evidence type="ECO:0000256" key="2">
    <source>
        <dbReference type="ARBA" id="ARBA00022596"/>
    </source>
</evidence>
<evidence type="ECO:0000259" key="8">
    <source>
        <dbReference type="Pfam" id="PF02492"/>
    </source>
</evidence>
<dbReference type="Pfam" id="PF02492">
    <property type="entry name" value="cobW"/>
    <property type="match status" value="1"/>
</dbReference>
<dbReference type="Gene3D" id="3.40.50.300">
    <property type="entry name" value="P-loop containing nucleotide triphosphate hydrolases"/>
    <property type="match status" value="1"/>
</dbReference>
<dbReference type="PIRSF" id="PIRSF005624">
    <property type="entry name" value="Ni-bind_GTPase"/>
    <property type="match status" value="1"/>
</dbReference>
<dbReference type="GO" id="GO:0051604">
    <property type="term" value="P:protein maturation"/>
    <property type="evidence" value="ECO:0007669"/>
    <property type="project" value="InterPro"/>
</dbReference>
<evidence type="ECO:0000256" key="4">
    <source>
        <dbReference type="ARBA" id="ARBA00022741"/>
    </source>
</evidence>
<dbReference type="NCBIfam" id="TIGR00073">
    <property type="entry name" value="hypB"/>
    <property type="match status" value="1"/>
</dbReference>
<keyword evidence="4" id="KW-0547">Nucleotide-binding</keyword>
<evidence type="ECO:0000256" key="3">
    <source>
        <dbReference type="ARBA" id="ARBA00022723"/>
    </source>
</evidence>
<dbReference type="PANTHER" id="PTHR30134">
    <property type="entry name" value="HYDROGENASE PROTEIN ASSEMBLY PROTEIN, NICKEL CHAPERONE"/>
    <property type="match status" value="1"/>
</dbReference>
<evidence type="ECO:0000256" key="1">
    <source>
        <dbReference type="ARBA" id="ARBA00006211"/>
    </source>
</evidence>
<evidence type="ECO:0000256" key="7">
    <source>
        <dbReference type="ARBA" id="ARBA00023134"/>
    </source>
</evidence>
<name>A0A6M0RIQ1_9CYAN</name>
<dbReference type="InterPro" id="IPR003495">
    <property type="entry name" value="CobW/HypB/UreG_nucleotide-bd"/>
</dbReference>
<dbReference type="GO" id="GO:0003924">
    <property type="term" value="F:GTPase activity"/>
    <property type="evidence" value="ECO:0007669"/>
    <property type="project" value="InterPro"/>
</dbReference>
<dbReference type="InterPro" id="IPR027417">
    <property type="entry name" value="P-loop_NTPase"/>
</dbReference>
<keyword evidence="7" id="KW-0342">GTP-binding</keyword>
<gene>
    <name evidence="9" type="primary">hypB</name>
    <name evidence="9" type="ORF">DXZ20_10300</name>
</gene>
<proteinExistence type="inferred from homology"/>
<feature type="domain" description="CobW/HypB/UreG nucleotide-binding" evidence="8">
    <location>
        <begin position="41"/>
        <end position="194"/>
    </location>
</feature>
<keyword evidence="6" id="KW-0862">Zinc</keyword>
<comment type="caution">
    <text evidence="9">The sequence shown here is derived from an EMBL/GenBank/DDBJ whole genome shotgun (WGS) entry which is preliminary data.</text>
</comment>
<dbReference type="SUPFAM" id="SSF52540">
    <property type="entry name" value="P-loop containing nucleoside triphosphate hydrolases"/>
    <property type="match status" value="1"/>
</dbReference>
<dbReference type="AlphaFoldDB" id="A0A6M0RIQ1"/>
<evidence type="ECO:0000256" key="6">
    <source>
        <dbReference type="ARBA" id="ARBA00022833"/>
    </source>
</evidence>
<dbReference type="GO" id="GO:0016151">
    <property type="term" value="F:nickel cation binding"/>
    <property type="evidence" value="ECO:0007669"/>
    <property type="project" value="InterPro"/>
</dbReference>
<accession>A0A6M0RIQ1</accession>
<sequence>MCGHCGCQHDRQILSLHQNVLEKNDHYAEHNRAFWQHLLVINMLSSPGAGKTTLIQRILNDRDLIAGADPLDRLHGKVKPGVIVGDLATDRDAKRLRQTSQKVIQINTGNLCHLEAEGVGRAARQLGLDDLNLLIIENVGNLVCPAAYDLGEDLRLVLMSVTEGEDKPLKYPALFKSAHAVIISKIDLAKVVGFNRDEALHHLHLIIPQALVFELSATTGEGLASFYAYLGQAIFQCHDKVNPVVNAC</sequence>
<reference evidence="9 10" key="1">
    <citation type="journal article" date="2020" name="Microb. Ecol.">
        <title>Ecogenomics of the Marine Benthic Filamentous Cyanobacterium Adonisia.</title>
        <authorList>
            <person name="Walter J.M."/>
            <person name="Coutinho F.H."/>
            <person name="Leomil L."/>
            <person name="Hargreaves P.I."/>
            <person name="Campeao M.E."/>
            <person name="Vieira V.V."/>
            <person name="Silva B.S."/>
            <person name="Fistarol G.O."/>
            <person name="Salomon P.S."/>
            <person name="Sawabe T."/>
            <person name="Mino S."/>
            <person name="Hosokawa M."/>
            <person name="Miyashita H."/>
            <person name="Maruyama F."/>
            <person name="van Verk M.C."/>
            <person name="Dutilh B.E."/>
            <person name="Thompson C.C."/>
            <person name="Thompson F.L."/>
        </authorList>
    </citation>
    <scope>NUCLEOTIDE SEQUENCE [LARGE SCALE GENOMIC DNA]</scope>
    <source>
        <strain evidence="9 10">CCMR0081</strain>
    </source>
</reference>